<reference evidence="2" key="1">
    <citation type="submission" date="2021-03" db="EMBL/GenBank/DDBJ databases">
        <title>Streptomyces strains.</title>
        <authorList>
            <person name="Lund M.B."/>
            <person name="Toerring T."/>
        </authorList>
    </citation>
    <scope>NUCLEOTIDE SEQUENCE</scope>
    <source>
        <strain evidence="2">JCM 4242</strain>
    </source>
</reference>
<keyword evidence="3" id="KW-1185">Reference proteome</keyword>
<name>A0A939JS58_9ACTN</name>
<feature type="transmembrane region" description="Helical" evidence="1">
    <location>
        <begin position="231"/>
        <end position="250"/>
    </location>
</feature>
<dbReference type="EMBL" id="JAFMOF010000007">
    <property type="protein sequence ID" value="MBO0657298.1"/>
    <property type="molecule type" value="Genomic_DNA"/>
</dbReference>
<feature type="transmembrane region" description="Helical" evidence="1">
    <location>
        <begin position="182"/>
        <end position="203"/>
    </location>
</feature>
<dbReference type="AlphaFoldDB" id="A0A939JS58"/>
<sequence>MVFLARTVYNPRPGEPAVGLPNPAELCDEGRLSTQAAVERHLLDAFIPAAYRRRPGDTCRWSPQVAEHALVFLARHLQHTLHGTPDLAWWQLHKAVRRRVYQCLLATVTAFAAGLSALGSGLGPAVAIGLAAGFLGWRTGGRPRRLPAVAFRWSGTGFALGVLWAAGFGLILALPARTAPELGLLAGLLLGPVTGVWLGRGVVALAGQETRSPDLASAVGPAMLVRCDRRVFGRLTFTFGFGYGLVLALATPALLHGATSDAVGIAVLIPAFSISGAFAYAAWGHFTLARCYLTLRCRLPRDLMAFLAEAHQRGVLRQSGAVYQFRHIDLQHHLAQR</sequence>
<keyword evidence="1" id="KW-1133">Transmembrane helix</keyword>
<feature type="transmembrane region" description="Helical" evidence="1">
    <location>
        <begin position="262"/>
        <end position="283"/>
    </location>
</feature>
<protein>
    <submittedName>
        <fullName evidence="2">Uncharacterized protein</fullName>
    </submittedName>
</protein>
<comment type="caution">
    <text evidence="2">The sequence shown here is derived from an EMBL/GenBank/DDBJ whole genome shotgun (WGS) entry which is preliminary data.</text>
</comment>
<keyword evidence="1" id="KW-0812">Transmembrane</keyword>
<dbReference type="RefSeq" id="WP_207248875.1">
    <property type="nucleotide sequence ID" value="NZ_JAFMOF010000007.1"/>
</dbReference>
<evidence type="ECO:0000256" key="1">
    <source>
        <dbReference type="SAM" id="Phobius"/>
    </source>
</evidence>
<organism evidence="2 3">
    <name type="scientific">Streptomyces triculaminicus</name>
    <dbReference type="NCBI Taxonomy" id="2816232"/>
    <lineage>
        <taxon>Bacteria</taxon>
        <taxon>Bacillati</taxon>
        <taxon>Actinomycetota</taxon>
        <taxon>Actinomycetes</taxon>
        <taxon>Kitasatosporales</taxon>
        <taxon>Streptomycetaceae</taxon>
        <taxon>Streptomyces</taxon>
    </lineage>
</organism>
<gene>
    <name evidence="2" type="ORF">J1792_32680</name>
</gene>
<feature type="transmembrane region" description="Helical" evidence="1">
    <location>
        <begin position="153"/>
        <end position="176"/>
    </location>
</feature>
<accession>A0A939JS58</accession>
<proteinExistence type="predicted"/>
<evidence type="ECO:0000313" key="3">
    <source>
        <dbReference type="Proteomes" id="UP000664781"/>
    </source>
</evidence>
<dbReference type="Proteomes" id="UP000664781">
    <property type="component" value="Unassembled WGS sequence"/>
</dbReference>
<keyword evidence="1" id="KW-0472">Membrane</keyword>
<feature type="transmembrane region" description="Helical" evidence="1">
    <location>
        <begin position="124"/>
        <end position="141"/>
    </location>
</feature>
<evidence type="ECO:0000313" key="2">
    <source>
        <dbReference type="EMBL" id="MBO0657298.1"/>
    </source>
</evidence>